<dbReference type="Proteomes" id="UP000681356">
    <property type="component" value="Unassembled WGS sequence"/>
</dbReference>
<proteinExistence type="predicted"/>
<dbReference type="SUPFAM" id="SSF141371">
    <property type="entry name" value="PilZ domain-like"/>
    <property type="match status" value="1"/>
</dbReference>
<protein>
    <submittedName>
        <fullName evidence="2">PilZ domain-containing protein</fullName>
    </submittedName>
</protein>
<evidence type="ECO:0000313" key="3">
    <source>
        <dbReference type="Proteomes" id="UP000681356"/>
    </source>
</evidence>
<dbReference type="InterPro" id="IPR009875">
    <property type="entry name" value="PilZ_domain"/>
</dbReference>
<evidence type="ECO:0000259" key="1">
    <source>
        <dbReference type="Pfam" id="PF07238"/>
    </source>
</evidence>
<comment type="caution">
    <text evidence="2">The sequence shown here is derived from an EMBL/GenBank/DDBJ whole genome shotgun (WGS) entry which is preliminary data.</text>
</comment>
<keyword evidence="3" id="KW-1185">Reference proteome</keyword>
<sequence length="101" mass="11393">MVMQMRATRWPSAWQTEIEFKDSGMRVAEIVNVSQTGLRCRVPVPVALGERARFTVVGRRIYGRVVRKADGVVALAFDTPLDPVQLGTLRQFRRLHARSVG</sequence>
<feature type="domain" description="PilZ" evidence="1">
    <location>
        <begin position="18"/>
        <end position="92"/>
    </location>
</feature>
<name>A0A8J8B8L9_9RHOB</name>
<gene>
    <name evidence="2" type="ORF">KB874_19950</name>
</gene>
<organism evidence="2 3">
    <name type="scientific">Thetidibacter halocola</name>
    <dbReference type="NCBI Taxonomy" id="2827239"/>
    <lineage>
        <taxon>Bacteria</taxon>
        <taxon>Pseudomonadati</taxon>
        <taxon>Pseudomonadota</taxon>
        <taxon>Alphaproteobacteria</taxon>
        <taxon>Rhodobacterales</taxon>
        <taxon>Roseobacteraceae</taxon>
        <taxon>Thetidibacter</taxon>
    </lineage>
</organism>
<reference evidence="2" key="1">
    <citation type="submission" date="2021-04" db="EMBL/GenBank/DDBJ databases">
        <authorList>
            <person name="Yoon J."/>
        </authorList>
    </citation>
    <scope>NUCLEOTIDE SEQUENCE</scope>
    <source>
        <strain evidence="2">KMU-90</strain>
    </source>
</reference>
<dbReference type="EMBL" id="JAGTUU010000009">
    <property type="protein sequence ID" value="MBS0126361.1"/>
    <property type="molecule type" value="Genomic_DNA"/>
</dbReference>
<dbReference type="AlphaFoldDB" id="A0A8J8B8L9"/>
<evidence type="ECO:0000313" key="2">
    <source>
        <dbReference type="EMBL" id="MBS0126361.1"/>
    </source>
</evidence>
<dbReference type="RefSeq" id="WP_212538326.1">
    <property type="nucleotide sequence ID" value="NZ_JAGTUU010000009.1"/>
</dbReference>
<accession>A0A8J8B8L9</accession>
<dbReference type="GO" id="GO:0035438">
    <property type="term" value="F:cyclic-di-GMP binding"/>
    <property type="evidence" value="ECO:0007669"/>
    <property type="project" value="InterPro"/>
</dbReference>
<dbReference type="Pfam" id="PF07238">
    <property type="entry name" value="PilZ"/>
    <property type="match status" value="1"/>
</dbReference>